<dbReference type="GO" id="GO:0008270">
    <property type="term" value="F:zinc ion binding"/>
    <property type="evidence" value="ECO:0007669"/>
    <property type="project" value="InterPro"/>
</dbReference>
<dbReference type="InterPro" id="IPR011032">
    <property type="entry name" value="GroES-like_sf"/>
</dbReference>
<keyword evidence="6" id="KW-0560">Oxidoreductase</keyword>
<evidence type="ECO:0000256" key="4">
    <source>
        <dbReference type="ARBA" id="ARBA00022723"/>
    </source>
</evidence>
<dbReference type="STRING" id="380704.G3XQT6"/>
<dbReference type="Gene3D" id="3.40.50.720">
    <property type="entry name" value="NAD(P)-binding Rossmann-like Domain"/>
    <property type="match status" value="1"/>
</dbReference>
<dbReference type="HOGENOM" id="CLU_026673_20_1_1"/>
<dbReference type="Proteomes" id="UP000009038">
    <property type="component" value="Unassembled WGS sequence"/>
</dbReference>
<protein>
    <recommendedName>
        <fullName evidence="3">alcohol dehydrogenase</fullName>
        <ecNumber evidence="3">1.1.1.1</ecNumber>
    </recommendedName>
</protein>
<dbReference type="InterPro" id="IPR002328">
    <property type="entry name" value="ADH_Zn_CS"/>
</dbReference>
<dbReference type="SUPFAM" id="SSF50129">
    <property type="entry name" value="GroES-like"/>
    <property type="match status" value="1"/>
</dbReference>
<dbReference type="PANTHER" id="PTHR42940:SF3">
    <property type="entry name" value="ALCOHOL DEHYDROGENASE 1-RELATED"/>
    <property type="match status" value="1"/>
</dbReference>
<evidence type="ECO:0000259" key="10">
    <source>
        <dbReference type="Pfam" id="PF08240"/>
    </source>
</evidence>
<keyword evidence="4 8" id="KW-0479">Metal-binding</keyword>
<evidence type="ECO:0000256" key="8">
    <source>
        <dbReference type="RuleBase" id="RU361277"/>
    </source>
</evidence>
<comment type="cofactor">
    <cofactor evidence="1 8">
        <name>Zn(2+)</name>
        <dbReference type="ChEBI" id="CHEBI:29105"/>
    </cofactor>
</comment>
<evidence type="ECO:0000313" key="11">
    <source>
        <dbReference type="EMBL" id="EHA26184.1"/>
    </source>
</evidence>
<evidence type="ECO:0000256" key="5">
    <source>
        <dbReference type="ARBA" id="ARBA00022833"/>
    </source>
</evidence>
<reference evidence="11 12" key="1">
    <citation type="journal article" date="2011" name="Genome Res.">
        <title>Comparative genomics of citric-acid-producing Aspergillus niger ATCC 1015 versus enzyme-producing CBS 513.88.</title>
        <authorList>
            <person name="Andersen M.R."/>
            <person name="Salazar M.P."/>
            <person name="Schaap P.J."/>
            <person name="van de Vondervoort P.J."/>
            <person name="Culley D."/>
            <person name="Thykaer J."/>
            <person name="Frisvad J.C."/>
            <person name="Nielsen K.F."/>
            <person name="Albang R."/>
            <person name="Albermann K."/>
            <person name="Berka R.M."/>
            <person name="Braus G.H."/>
            <person name="Braus-Stromeyer S.A."/>
            <person name="Corrochano L.M."/>
            <person name="Dai Z."/>
            <person name="van Dijck P.W."/>
            <person name="Hofmann G."/>
            <person name="Lasure L.L."/>
            <person name="Magnuson J.K."/>
            <person name="Menke H."/>
            <person name="Meijer M."/>
            <person name="Meijer S.L."/>
            <person name="Nielsen J.B."/>
            <person name="Nielsen M.L."/>
            <person name="van Ooyen A.J."/>
            <person name="Pel H.J."/>
            <person name="Poulsen L."/>
            <person name="Samson R.A."/>
            <person name="Stam H."/>
            <person name="Tsang A."/>
            <person name="van den Brink J.M."/>
            <person name="Atkins A."/>
            <person name="Aerts A."/>
            <person name="Shapiro H."/>
            <person name="Pangilinan J."/>
            <person name="Salamov A."/>
            <person name="Lou Y."/>
            <person name="Lindquist E."/>
            <person name="Lucas S."/>
            <person name="Grimwood J."/>
            <person name="Grigoriev I.V."/>
            <person name="Kubicek C.P."/>
            <person name="Martinez D."/>
            <person name="van Peij N.N."/>
            <person name="Roubos J.A."/>
            <person name="Nielsen J."/>
            <person name="Baker S.E."/>
        </authorList>
    </citation>
    <scope>NUCLEOTIDE SEQUENCE [LARGE SCALE GENOMIC DNA]</scope>
    <source>
        <strain evidence="12">ATCC 1015 / CBS 113.46 / FGSC A1144 / LSHB Ac4 / NCTC 3858a / NRRL 328 / USDA 3528.7</strain>
    </source>
</reference>
<dbReference type="GO" id="GO:0004022">
    <property type="term" value="F:alcohol dehydrogenase (NAD+) activity"/>
    <property type="evidence" value="ECO:0007669"/>
    <property type="project" value="UniProtKB-EC"/>
</dbReference>
<dbReference type="PANTHER" id="PTHR42940">
    <property type="entry name" value="ALCOHOL DEHYDROGENASE 1-RELATED"/>
    <property type="match status" value="1"/>
</dbReference>
<feature type="non-terminal residue" evidence="11">
    <location>
        <position position="295"/>
    </location>
</feature>
<comment type="caution">
    <text evidence="11">The sequence shown here is derived from an EMBL/GenBank/DDBJ whole genome shotgun (WGS) entry which is preliminary data.</text>
</comment>
<keyword evidence="7" id="KW-0520">NAD</keyword>
<evidence type="ECO:0000256" key="3">
    <source>
        <dbReference type="ARBA" id="ARBA00013190"/>
    </source>
</evidence>
<name>G3XQT6_ASPNA</name>
<evidence type="ECO:0000256" key="7">
    <source>
        <dbReference type="ARBA" id="ARBA00023027"/>
    </source>
</evidence>
<dbReference type="InterPro" id="IPR013154">
    <property type="entry name" value="ADH-like_N"/>
</dbReference>
<sequence length="295" mass="31284">NNPCLPPGPDEVLVNLKFSGLCHSTLHQWRDGHEGTGVVIAAGNEVGDIKIGDHVGIQWINRTCGVCDADKQSDFVSCPHARMTGYSVDGTFGEYCISQACHVVRLPKQFPLDIVAPIICVGTTCFRAVEESGAQPGSLVAVAGPPGGLTTLTCQYAKARGCRVLAISTGDDSELLYKKKLGVEYYIDYNCSADIVAEVQGINGNGPDAAILIEGSGALLKGALQYVQPRGTVVVVGLPPGSPVGIDVCKLVSRMAQVKAVPYGGTREQIEEAILVSTKERFYQPCHVFALDQLP</sequence>
<dbReference type="GO" id="GO:0005737">
    <property type="term" value="C:cytoplasm"/>
    <property type="evidence" value="ECO:0007669"/>
    <property type="project" value="TreeGrafter"/>
</dbReference>
<evidence type="ECO:0000256" key="1">
    <source>
        <dbReference type="ARBA" id="ARBA00001947"/>
    </source>
</evidence>
<dbReference type="Pfam" id="PF08240">
    <property type="entry name" value="ADH_N"/>
    <property type="match status" value="1"/>
</dbReference>
<feature type="domain" description="Alcohol dehydrogenase-like C-terminal" evidence="9">
    <location>
        <begin position="148"/>
        <end position="274"/>
    </location>
</feature>
<keyword evidence="5 8" id="KW-0862">Zinc</keyword>
<dbReference type="InterPro" id="IPR036291">
    <property type="entry name" value="NAD(P)-bd_dom_sf"/>
</dbReference>
<dbReference type="InterPro" id="IPR013149">
    <property type="entry name" value="ADH-like_C"/>
</dbReference>
<evidence type="ECO:0000256" key="6">
    <source>
        <dbReference type="ARBA" id="ARBA00023002"/>
    </source>
</evidence>
<organism evidence="11 12">
    <name type="scientific">Aspergillus niger (strain ATCC 1015 / CBS 113.46 / FGSC A1144 / LSHB Ac4 / NCTC 3858a / NRRL 328 / USDA 3528.7)</name>
    <dbReference type="NCBI Taxonomy" id="380704"/>
    <lineage>
        <taxon>Eukaryota</taxon>
        <taxon>Fungi</taxon>
        <taxon>Dikarya</taxon>
        <taxon>Ascomycota</taxon>
        <taxon>Pezizomycotina</taxon>
        <taxon>Eurotiomycetes</taxon>
        <taxon>Eurotiomycetidae</taxon>
        <taxon>Eurotiales</taxon>
        <taxon>Aspergillaceae</taxon>
        <taxon>Aspergillus</taxon>
        <taxon>Aspergillus subgen. Circumdati</taxon>
    </lineage>
</organism>
<gene>
    <name evidence="11" type="ORF">ASPNIDRAFT_125264</name>
</gene>
<dbReference type="FunFam" id="3.40.50.720:FF:000039">
    <property type="entry name" value="Alcohol dehydrogenase AdhP"/>
    <property type="match status" value="1"/>
</dbReference>
<dbReference type="Gene3D" id="3.90.180.10">
    <property type="entry name" value="Medium-chain alcohol dehydrogenases, catalytic domain"/>
    <property type="match status" value="1"/>
</dbReference>
<dbReference type="AlphaFoldDB" id="G3XQT6"/>
<dbReference type="PROSITE" id="PS00059">
    <property type="entry name" value="ADH_ZINC"/>
    <property type="match status" value="1"/>
</dbReference>
<evidence type="ECO:0000256" key="2">
    <source>
        <dbReference type="ARBA" id="ARBA00008072"/>
    </source>
</evidence>
<dbReference type="SUPFAM" id="SSF51735">
    <property type="entry name" value="NAD(P)-binding Rossmann-fold domains"/>
    <property type="match status" value="1"/>
</dbReference>
<dbReference type="EMBL" id="ACJE01000004">
    <property type="protein sequence ID" value="EHA26184.1"/>
    <property type="molecule type" value="Genomic_DNA"/>
</dbReference>
<evidence type="ECO:0000313" key="12">
    <source>
        <dbReference type="Proteomes" id="UP000009038"/>
    </source>
</evidence>
<feature type="non-terminal residue" evidence="11">
    <location>
        <position position="1"/>
    </location>
</feature>
<evidence type="ECO:0000259" key="9">
    <source>
        <dbReference type="Pfam" id="PF00107"/>
    </source>
</evidence>
<accession>G3XQT6</accession>
<feature type="domain" description="Alcohol dehydrogenase-like N-terminal" evidence="10">
    <location>
        <begin position="8"/>
        <end position="108"/>
    </location>
</feature>
<proteinExistence type="inferred from homology"/>
<dbReference type="EC" id="1.1.1.1" evidence="3"/>
<dbReference type="Pfam" id="PF00107">
    <property type="entry name" value="ADH_zinc_N"/>
    <property type="match status" value="1"/>
</dbReference>
<comment type="similarity">
    <text evidence="2 8">Belongs to the zinc-containing alcohol dehydrogenase family.</text>
</comment>